<name>A0A2V1KB24_9ACTO</name>
<dbReference type="PANTHER" id="PTHR18964:SF173">
    <property type="entry name" value="GLUCOKINASE"/>
    <property type="match status" value="1"/>
</dbReference>
<evidence type="ECO:0000256" key="3">
    <source>
        <dbReference type="ARBA" id="ARBA00014701"/>
    </source>
</evidence>
<comment type="caution">
    <text evidence="9">The sequence shown here is derived from an EMBL/GenBank/DDBJ whole genome shotgun (WGS) entry which is preliminary data.</text>
</comment>
<dbReference type="Proteomes" id="UP000245283">
    <property type="component" value="Unassembled WGS sequence"/>
</dbReference>
<dbReference type="GO" id="GO:0005737">
    <property type="term" value="C:cytoplasm"/>
    <property type="evidence" value="ECO:0007669"/>
    <property type="project" value="InterPro"/>
</dbReference>
<evidence type="ECO:0000256" key="1">
    <source>
        <dbReference type="ARBA" id="ARBA00006479"/>
    </source>
</evidence>
<dbReference type="InterPro" id="IPR043129">
    <property type="entry name" value="ATPase_NBD"/>
</dbReference>
<protein>
    <recommendedName>
        <fullName evidence="3">Glucokinase</fullName>
        <ecNumber evidence="2">2.7.1.2</ecNumber>
    </recommendedName>
    <alternativeName>
        <fullName evidence="8">Glucose kinase</fullName>
    </alternativeName>
</protein>
<dbReference type="Gene3D" id="3.30.420.40">
    <property type="match status" value="2"/>
</dbReference>
<dbReference type="Pfam" id="PF00480">
    <property type="entry name" value="ROK"/>
    <property type="match status" value="1"/>
</dbReference>
<keyword evidence="7" id="KW-0067">ATP-binding</keyword>
<reference evidence="10" key="1">
    <citation type="submission" date="2018-05" db="EMBL/GenBank/DDBJ databases">
        <authorList>
            <person name="Li Y."/>
        </authorList>
    </citation>
    <scope>NUCLEOTIDE SEQUENCE [LARGE SCALE GENOMIC DNA]</scope>
    <source>
        <strain evidence="10">sk1b4</strain>
    </source>
</reference>
<dbReference type="EMBL" id="QETB01000004">
    <property type="protein sequence ID" value="PWF26151.1"/>
    <property type="molecule type" value="Genomic_DNA"/>
</dbReference>
<dbReference type="InterPro" id="IPR049874">
    <property type="entry name" value="ROK_cs"/>
</dbReference>
<organism evidence="9 10">
    <name type="scientific">Ancrocorticia populi</name>
    <dbReference type="NCBI Taxonomy" id="2175228"/>
    <lineage>
        <taxon>Bacteria</taxon>
        <taxon>Bacillati</taxon>
        <taxon>Actinomycetota</taxon>
        <taxon>Actinomycetes</taxon>
        <taxon>Actinomycetales</taxon>
        <taxon>Actinomycetaceae</taxon>
        <taxon>Ancrocorticia</taxon>
    </lineage>
</organism>
<gene>
    <name evidence="9" type="ORF">DD236_08710</name>
</gene>
<evidence type="ECO:0000256" key="7">
    <source>
        <dbReference type="ARBA" id="ARBA00022840"/>
    </source>
</evidence>
<dbReference type="SUPFAM" id="SSF53067">
    <property type="entry name" value="Actin-like ATPase domain"/>
    <property type="match status" value="1"/>
</dbReference>
<dbReference type="InterPro" id="IPR000600">
    <property type="entry name" value="ROK"/>
</dbReference>
<dbReference type="OrthoDB" id="9810372at2"/>
<accession>A0A2V1KB24</accession>
<dbReference type="RefSeq" id="WP_109093978.1">
    <property type="nucleotide sequence ID" value="NZ_JBQDFL010000030.1"/>
</dbReference>
<evidence type="ECO:0000256" key="5">
    <source>
        <dbReference type="ARBA" id="ARBA00022741"/>
    </source>
</evidence>
<dbReference type="PROSITE" id="PS01125">
    <property type="entry name" value="ROK"/>
    <property type="match status" value="1"/>
</dbReference>
<dbReference type="AlphaFoldDB" id="A0A2V1KB24"/>
<evidence type="ECO:0000256" key="4">
    <source>
        <dbReference type="ARBA" id="ARBA00022679"/>
    </source>
</evidence>
<evidence type="ECO:0000313" key="9">
    <source>
        <dbReference type="EMBL" id="PWF26151.1"/>
    </source>
</evidence>
<dbReference type="PANTHER" id="PTHR18964">
    <property type="entry name" value="ROK (REPRESSOR, ORF, KINASE) FAMILY"/>
    <property type="match status" value="1"/>
</dbReference>
<evidence type="ECO:0000256" key="6">
    <source>
        <dbReference type="ARBA" id="ARBA00022777"/>
    </source>
</evidence>
<sequence>MSVTIGVDVGGTKIAAGAVSDEGEMLAYVRKPTPAGDPDSVVRVITECVAELEKSYEVVSIGIGAAGFVDAARKSVVFAPNLAWRNEPLAVRVSERTGRTVVVENDANAAAWAEFKFGAAAGTKSAIIVTVGTGIGGGVIINDELLRGSHGFATEIGHIGLVPEGKLCGCGLKGCWEAYASGNALVRTAREFATESPTVAARLLELAGGTPEGISGIMVTQAAQEGDPLSIKCFEQIGHYMGKGMADLAAVLDPEMFVLAGGVCEAGDLLLDPTRRSLADSLTASSFRPAIPVGVATLGNEAGIIGAADLARR</sequence>
<comment type="similarity">
    <text evidence="1">Belongs to the ROK (NagC/XylR) family.</text>
</comment>
<keyword evidence="6 9" id="KW-0418">Kinase</keyword>
<evidence type="ECO:0000256" key="2">
    <source>
        <dbReference type="ARBA" id="ARBA00012323"/>
    </source>
</evidence>
<dbReference type="EC" id="2.7.1.2" evidence="2"/>
<proteinExistence type="inferred from homology"/>
<evidence type="ECO:0000313" key="10">
    <source>
        <dbReference type="Proteomes" id="UP000245283"/>
    </source>
</evidence>
<keyword evidence="5" id="KW-0547">Nucleotide-binding</keyword>
<keyword evidence="4" id="KW-0808">Transferase</keyword>
<dbReference type="GO" id="GO:0004340">
    <property type="term" value="F:glucokinase activity"/>
    <property type="evidence" value="ECO:0007669"/>
    <property type="project" value="UniProtKB-EC"/>
</dbReference>
<evidence type="ECO:0000256" key="8">
    <source>
        <dbReference type="ARBA" id="ARBA00032386"/>
    </source>
</evidence>
<dbReference type="InterPro" id="IPR004654">
    <property type="entry name" value="ROK_glcA"/>
</dbReference>
<dbReference type="NCBIfam" id="TIGR00744">
    <property type="entry name" value="ROK_glcA_fam"/>
    <property type="match status" value="1"/>
</dbReference>
<keyword evidence="10" id="KW-1185">Reference proteome</keyword>
<dbReference type="GO" id="GO:0005524">
    <property type="term" value="F:ATP binding"/>
    <property type="evidence" value="ECO:0007669"/>
    <property type="project" value="UniProtKB-KW"/>
</dbReference>
<dbReference type="GO" id="GO:0006096">
    <property type="term" value="P:glycolytic process"/>
    <property type="evidence" value="ECO:0007669"/>
    <property type="project" value="InterPro"/>
</dbReference>